<comment type="caution">
    <text evidence="5">The sequence shown here is derived from an EMBL/GenBank/DDBJ whole genome shotgun (WGS) entry which is preliminary data.</text>
</comment>
<dbReference type="InterPro" id="IPR002890">
    <property type="entry name" value="MG2"/>
</dbReference>
<name>A0A2G9ZKY8_9BACT</name>
<reference evidence="5 6" key="1">
    <citation type="submission" date="2017-09" db="EMBL/GenBank/DDBJ databases">
        <title>Depth-based differentiation of microbial function through sediment-hosted aquifers and enrichment of novel symbionts in the deep terrestrial subsurface.</title>
        <authorList>
            <person name="Probst A.J."/>
            <person name="Ladd B."/>
            <person name="Jarett J.K."/>
            <person name="Geller-Mcgrath D.E."/>
            <person name="Sieber C.M."/>
            <person name="Emerson J.B."/>
            <person name="Anantharaman K."/>
            <person name="Thomas B.C."/>
            <person name="Malmstrom R."/>
            <person name="Stieglmeier M."/>
            <person name="Klingl A."/>
            <person name="Woyke T."/>
            <person name="Ryan C.M."/>
            <person name="Banfield J.F."/>
        </authorList>
    </citation>
    <scope>NUCLEOTIDE SEQUENCE [LARGE SCALE GENOMIC DNA]</scope>
    <source>
        <strain evidence="5">CG23_combo_of_CG06-09_8_20_14_all_49_15</strain>
    </source>
</reference>
<feature type="domain" description="Alpha-2-macroglobulin bait region" evidence="3">
    <location>
        <begin position="1211"/>
        <end position="1351"/>
    </location>
</feature>
<dbReference type="SUPFAM" id="SSF48239">
    <property type="entry name" value="Terpenoid cyclases/Protein prenyltransferases"/>
    <property type="match status" value="1"/>
</dbReference>
<evidence type="ECO:0000313" key="5">
    <source>
        <dbReference type="EMBL" id="PIP33814.1"/>
    </source>
</evidence>
<evidence type="ECO:0000259" key="3">
    <source>
        <dbReference type="SMART" id="SM01359"/>
    </source>
</evidence>
<dbReference type="Proteomes" id="UP000230729">
    <property type="component" value="Unassembled WGS sequence"/>
</dbReference>
<keyword evidence="2" id="KW-0472">Membrane</keyword>
<protein>
    <recommendedName>
        <fullName evidence="7">Alpha-2-macroglobulin domain-containing protein</fullName>
    </recommendedName>
</protein>
<evidence type="ECO:0000256" key="2">
    <source>
        <dbReference type="SAM" id="Phobius"/>
    </source>
</evidence>
<keyword evidence="2" id="KW-0812">Transmembrane</keyword>
<evidence type="ECO:0000259" key="4">
    <source>
        <dbReference type="SMART" id="SM01360"/>
    </source>
</evidence>
<dbReference type="SMART" id="SM01359">
    <property type="entry name" value="A2M_N_2"/>
    <property type="match status" value="1"/>
</dbReference>
<dbReference type="Pfam" id="PF07703">
    <property type="entry name" value="A2M_BRD"/>
    <property type="match status" value="1"/>
</dbReference>
<dbReference type="Pfam" id="PF01835">
    <property type="entry name" value="MG2"/>
    <property type="match status" value="1"/>
</dbReference>
<dbReference type="PANTHER" id="PTHR40094">
    <property type="entry name" value="ALPHA-2-MACROGLOBULIN HOMOLOG"/>
    <property type="match status" value="1"/>
</dbReference>
<evidence type="ECO:0000256" key="1">
    <source>
        <dbReference type="ARBA" id="ARBA00010556"/>
    </source>
</evidence>
<gene>
    <name evidence="5" type="ORF">COX22_02395</name>
</gene>
<evidence type="ECO:0008006" key="7">
    <source>
        <dbReference type="Google" id="ProtNLM"/>
    </source>
</evidence>
<dbReference type="InterPro" id="IPR047565">
    <property type="entry name" value="Alpha-macroglob_thiol-ester_cl"/>
</dbReference>
<dbReference type="InterPro" id="IPR008930">
    <property type="entry name" value="Terpenoid_cyclase/PrenylTrfase"/>
</dbReference>
<accession>A0A2G9ZKY8</accession>
<dbReference type="Gene3D" id="1.50.10.20">
    <property type="match status" value="1"/>
</dbReference>
<dbReference type="PANTHER" id="PTHR40094:SF1">
    <property type="entry name" value="UBIQUITIN DOMAIN-CONTAINING PROTEIN"/>
    <property type="match status" value="1"/>
</dbReference>
<dbReference type="Gene3D" id="2.60.40.1930">
    <property type="match status" value="1"/>
</dbReference>
<dbReference type="Pfam" id="PF17973">
    <property type="entry name" value="bMG10"/>
    <property type="match status" value="1"/>
</dbReference>
<proteinExistence type="inferred from homology"/>
<dbReference type="Pfam" id="PF00207">
    <property type="entry name" value="A2M"/>
    <property type="match status" value="1"/>
</dbReference>
<dbReference type="InterPro" id="IPR041246">
    <property type="entry name" value="Bact_MG10"/>
</dbReference>
<evidence type="ECO:0000313" key="6">
    <source>
        <dbReference type="Proteomes" id="UP000230729"/>
    </source>
</evidence>
<feature type="domain" description="Alpha-2-macroglobulin" evidence="4">
    <location>
        <begin position="1412"/>
        <end position="1502"/>
    </location>
</feature>
<dbReference type="InterPro" id="IPR001599">
    <property type="entry name" value="Macroglobln_a2"/>
</dbReference>
<dbReference type="SMART" id="SM01419">
    <property type="entry name" value="Thiol-ester_cl"/>
    <property type="match status" value="1"/>
</dbReference>
<organism evidence="5 6">
    <name type="scientific">Candidatus Falkowbacteria bacterium CG23_combo_of_CG06-09_8_20_14_all_49_15</name>
    <dbReference type="NCBI Taxonomy" id="1974572"/>
    <lineage>
        <taxon>Bacteria</taxon>
        <taxon>Candidatus Falkowiibacteriota</taxon>
    </lineage>
</organism>
<dbReference type="InterPro" id="IPR051802">
    <property type="entry name" value="YfhM-like"/>
</dbReference>
<dbReference type="InterPro" id="IPR011625">
    <property type="entry name" value="A2M_N_BRD"/>
</dbReference>
<sequence>MILNFRSIWLKTKERKFIYTTGAAGLILAGLGLLAIFGSSPLEPLGPEWSETVFREAKNETQAGLTADKISRNAAIIINLPPFSEAATAAEQISFEPAVAGRWLAAEEGARTLAYKPDQPLDVGQYYAVTLASPAGELRSGFIADEDPAVAAVFPPADSEADENSVITIIFNRPVVALSALDIMDEYEAPAVITPATPGRGKWTSTRTWQFIPDSTLIPSAHYEIAIKPDLVSLDGLTIKPMKSYFDTRRLDYQNNFQDNQDHQEIVYNQAFLVYFNQPVNLDKTRAEIRLSRLKDQKDFILEYYKSLVYNPETKKDEVKINESVLAIYQKADAAGRPKFWDEKAEYQLSIKKVFPKSGDITLKEARDFNFAATAAIRYISARSERSRLVGQDLFDPEGELLVDFYEDIDLDKSALESAKKMAVRYGEQCRAGQEWSDEIECAKEENRKQLVIKFDRHTLKTGEKFDLVFSRLVNHSGETINRAPIVETIKVFPVLEIKGTAPAANSQNAPLNAMTLCTNAPLVAPAKEEIKDYVRANRPFEWHDQYGSFFVAGNQADKFCRPGEYRTDLSLGLQPDSDYRLVVKALDPFGQSAEKEWTFLTGPLPDAELMFYHLQEKYNILPAGQGAKLAFAVENMDYVNLEVCRLKPEKMLEYLFDRPSYYAPIDLSDCLARQEKKIILEKKYWVKNYFQVDLSEFASEPSGHYLLTFSHPRYREQWGERRPVFERTYFSFTDLSVVEKKVAYVVNDDRLGEGGPQDENLYWVVDGRDLAPIVGATVDVYKTATTGLALFTTATTDAQGIARSGKSENLAGAVIRQGGDSALVTSAENNFGWARYISKNKKFYVYTDRPIYRPGDTVRFKGLYRIGYDGFYEISQAEIDFSVKDSAYQDIYRAVLSPNDFGAFQGEFVLPASAPLGPYSLRAEDDYTGSFDVQEYRPAPFQVSVNSDREEYFAGDQYAAKIQASYYFGAPVAGGEVQYNLASQDYHFDRYQDEYFSFGAPWYDCYYDCSYNDKFLLRGQAELDSQGRADIAQILDFNRLFPRPADRQSKIFVLSYTVKNTNGQTVSGQHSFIVHAGDYYLGIKADKYFAGKNENFGLAVKTVDTTGAPAALDNLELSINLVEWVSAKRREVDGAYYYTWEEKLTPVETRRLATDKKGNWRGQAAIAGEGEYRLIVKAADRVGRQLSGQSQIYIFGEGRASVRPDNDNTLDLTAAKQQLKTGEQAQIIIPSPFAKAKALISLERGKIFSYEIVDVSQSYFDYSFPIKSEYIPNIYGTVTLLAPGQRAKYGSVNFLVNTAEKELKIEVQTKKSAYYPGEEVILDLNVRDYLDQPAEAELSVAVVDLSVLALKGNPKKNPLVFFYGGQPLAVYTSANSKNLFEAIDIKDRTKGGGGLAPQDLAKKKRGDFRDTAFWQADLRTDQDGRARAIFTLPDNLTTWQAEVVGLTKDTKVGVQYRDWTARKELMAVPLAPRFIIPGDEFALGAEIFNQSDDNLRIDVEIESATLDLDGAARTEAKIGAHSSAKVYFPAAAPTSQDSGEHVFTITARAGQFLDRVENRLPIRKNQSYEAVATAGRTKNDRQNEYLYLPAAVLPDQGSLAITTSATLAVFLSDSLEYLLGYPYGCAEQIASKLAAAALIKQAMSKKNINNLLKVDKINWEGQEYSLEEVLNLGLTALYQDQTQEGGFAYYANGQADLYLSLYVLSVFHDVVTAGQNVNQDVLARLNKYLLREFSIIGSGGTAWLSLNQQWERKIKIAETLSLFPEFFQPNKNNWRINQSNPADPNTASSLLLSLAALMERRPSAFSASDREAVLNGLRNRIRIDARGAFLPVGKNHDWRSFDLDVTNTARLLTVLERTDADDALSDRLLRWILTAKQKDGSWGSTNATAVVVKSFLDFLLRQKENEADFSLAVSLNGQGLGDFSFGPENIFAWERIKEPVSALRPEQLNSIGFAKTAAPGRADNFYYDIAFKYFLPANALPARDEGLAVERNFFRLADEKMTAPLDQARVGEVLKGRLRLSVPADRDRVLVEDFIPAGVELVNFALATENVSLLDEAQAKAGSAGSGSSWLDAKSGAGPLWPEQEEKRDDRLVLFLSFLPAGTYDYFYYVRALVPGKFNHLPAVAAEMYRPENFGRTDGRWFVVEK</sequence>
<dbReference type="SMART" id="SM01360">
    <property type="entry name" value="A2M"/>
    <property type="match status" value="1"/>
</dbReference>
<keyword evidence="2" id="KW-1133">Transmembrane helix</keyword>
<dbReference type="EMBL" id="PCSD01000050">
    <property type="protein sequence ID" value="PIP33814.1"/>
    <property type="molecule type" value="Genomic_DNA"/>
</dbReference>
<feature type="transmembrane region" description="Helical" evidence="2">
    <location>
        <begin position="17"/>
        <end position="37"/>
    </location>
</feature>
<comment type="similarity">
    <text evidence="1">Belongs to the protease inhibitor I39 (alpha-2-macroglobulin) family. Bacterial alpha-2-macroglobulin subfamily.</text>
</comment>
<dbReference type="Gene3D" id="2.60.40.3710">
    <property type="match status" value="1"/>
</dbReference>
<dbReference type="GO" id="GO:0004866">
    <property type="term" value="F:endopeptidase inhibitor activity"/>
    <property type="evidence" value="ECO:0007669"/>
    <property type="project" value="InterPro"/>
</dbReference>
<dbReference type="Gene3D" id="2.20.130.20">
    <property type="match status" value="1"/>
</dbReference>